<dbReference type="EMBL" id="PQXM01000095">
    <property type="protein sequence ID" value="TGO77677.1"/>
    <property type="molecule type" value="Genomic_DNA"/>
</dbReference>
<reference evidence="1 2" key="1">
    <citation type="submission" date="2017-12" db="EMBL/GenBank/DDBJ databases">
        <title>Comparative genomics of Botrytis spp.</title>
        <authorList>
            <person name="Valero-Jimenez C.A."/>
            <person name="Tapia P."/>
            <person name="Veloso J."/>
            <person name="Silva-Moreno E."/>
            <person name="Staats M."/>
            <person name="Valdes J.H."/>
            <person name="Van Kan J.A.L."/>
        </authorList>
    </citation>
    <scope>NUCLEOTIDE SEQUENCE [LARGE SCALE GENOMIC DNA]</scope>
    <source>
        <strain evidence="1 2">Be9601</strain>
    </source>
</reference>
<comment type="caution">
    <text evidence="1">The sequence shown here is derived from an EMBL/GenBank/DDBJ whole genome shotgun (WGS) entry which is preliminary data.</text>
</comment>
<accession>A0A4Z1K8H4</accession>
<dbReference type="Proteomes" id="UP000297229">
    <property type="component" value="Unassembled WGS sequence"/>
</dbReference>
<protein>
    <submittedName>
        <fullName evidence="1">Uncharacterized protein</fullName>
    </submittedName>
</protein>
<proteinExistence type="predicted"/>
<evidence type="ECO:0000313" key="1">
    <source>
        <dbReference type="EMBL" id="TGO77677.1"/>
    </source>
</evidence>
<gene>
    <name evidence="1" type="ORF">BELL_0095g00040</name>
</gene>
<sequence>MKVGVCDEPSVCIMKRGSCRTQASAGQQAKADGSNKTISVKRFRNLRTEWCNAKDEDDGEDLGILRCGLVVIVWIEYGAQVVLLCRRLLGVGMWFFLLRDLCSLRMKADP</sequence>
<evidence type="ECO:0000313" key="2">
    <source>
        <dbReference type="Proteomes" id="UP000297229"/>
    </source>
</evidence>
<dbReference type="AlphaFoldDB" id="A0A4Z1K8H4"/>
<name>A0A4Z1K8H4_9HELO</name>
<keyword evidence="2" id="KW-1185">Reference proteome</keyword>
<organism evidence="1 2">
    <name type="scientific">Botrytis elliptica</name>
    <dbReference type="NCBI Taxonomy" id="278938"/>
    <lineage>
        <taxon>Eukaryota</taxon>
        <taxon>Fungi</taxon>
        <taxon>Dikarya</taxon>
        <taxon>Ascomycota</taxon>
        <taxon>Pezizomycotina</taxon>
        <taxon>Leotiomycetes</taxon>
        <taxon>Helotiales</taxon>
        <taxon>Sclerotiniaceae</taxon>
        <taxon>Botrytis</taxon>
    </lineage>
</organism>